<comment type="catalytic activity">
    <reaction evidence="3">
        <text>2 GTP = 3',3'-c-di-GMP + 2 diphosphate</text>
        <dbReference type="Rhea" id="RHEA:24898"/>
        <dbReference type="ChEBI" id="CHEBI:33019"/>
        <dbReference type="ChEBI" id="CHEBI:37565"/>
        <dbReference type="ChEBI" id="CHEBI:58805"/>
        <dbReference type="EC" id="2.7.7.65"/>
    </reaction>
</comment>
<dbReference type="SUPFAM" id="SSF55073">
    <property type="entry name" value="Nucleotide cyclase"/>
    <property type="match status" value="1"/>
</dbReference>
<dbReference type="PANTHER" id="PTHR45138:SF9">
    <property type="entry name" value="DIGUANYLATE CYCLASE DGCM-RELATED"/>
    <property type="match status" value="1"/>
</dbReference>
<dbReference type="FunFam" id="3.30.70.270:FF:000001">
    <property type="entry name" value="Diguanylate cyclase domain protein"/>
    <property type="match status" value="1"/>
</dbReference>
<feature type="transmembrane region" description="Helical" evidence="4">
    <location>
        <begin position="281"/>
        <end position="302"/>
    </location>
</feature>
<dbReference type="RefSeq" id="WP_151503733.1">
    <property type="nucleotide sequence ID" value="NZ_VXLD01000001.1"/>
</dbReference>
<dbReference type="PROSITE" id="PS50887">
    <property type="entry name" value="GGDEF"/>
    <property type="match status" value="1"/>
</dbReference>
<dbReference type="EMBL" id="VXLD01000001">
    <property type="protein sequence ID" value="KAB1859740.1"/>
    <property type="molecule type" value="Genomic_DNA"/>
</dbReference>
<dbReference type="NCBIfam" id="TIGR00254">
    <property type="entry name" value="GGDEF"/>
    <property type="match status" value="1"/>
</dbReference>
<reference evidence="6 7" key="1">
    <citation type="submission" date="2019-09" db="EMBL/GenBank/DDBJ databases">
        <title>Draft genome sequence of Acinetobacter tandoii W4-4-4 isolated from environmental water sample.</title>
        <authorList>
            <person name="Wee S.K."/>
            <person name="Yan B."/>
            <person name="Mustaffa S.B."/>
            <person name="Yap E.P.H."/>
        </authorList>
    </citation>
    <scope>NUCLEOTIDE SEQUENCE [LARGE SCALE GENOMIC DNA]</scope>
    <source>
        <strain evidence="6 7">W4-4-4</strain>
    </source>
</reference>
<feature type="transmembrane region" description="Helical" evidence="4">
    <location>
        <begin position="183"/>
        <end position="206"/>
    </location>
</feature>
<sequence length="597" mass="69283">MLLLQQSSWALYEPVPESYYVHQKNINSVTFEENTTTYLSGQWQYYPKQLLQTATPTRPSRTVLLPISFKEMGYPQNTYGTFIGHFKIPKEFIGRRIAIWIPNQYGAYRMYLNGDFLLRLGKVGKTIQTQQTENAPRFAYFIAESEYFTVTMQVSSFQSLHGGLENPMRIGVSQTVNRQFQQLMMSIAGVCGAVIGVGVFTILFAIFRGVRHSQSQGFFVFGIFIIFLALHNLFSAPYVYTVFTNIDWLWGTRLEYIFTYLSAFFFINYMFLLNQRYLHPAVFTIAVFVLSFNIVITCLSMPEVFEKLVFYSFLLGIIVVLNFAYGFYQTVNRHEPYSTINLWAVVLLCVTFLHDFLLSLNWIDSVNLSFASTSFYAFLIMVQQAKNYAYHSDRIEKLNNNLLELNSSLDQKVKERTVQLSQLNKRLEIQAKTDALTGAFNRRALNSEIQRQFNETAQQHNAVLAFAMLDVDYFKTYNDYYGHLKGDEILQHLVQVIQSNLPEHAYLARYGGEEFAIILRNMPVVVVEKSLQHLLQIIREYQFEHISRTDHKQYVTVSIGAAYMDRNHPYPDIHELMKAADQQLYLAKNAGRDQLRM</sequence>
<dbReference type="EC" id="2.7.7.65" evidence="2"/>
<feature type="transmembrane region" description="Helical" evidence="4">
    <location>
        <begin position="256"/>
        <end position="274"/>
    </location>
</feature>
<dbReference type="InterPro" id="IPR029787">
    <property type="entry name" value="Nucleotide_cyclase"/>
</dbReference>
<comment type="cofactor">
    <cofactor evidence="1">
        <name>Mg(2+)</name>
        <dbReference type="ChEBI" id="CHEBI:18420"/>
    </cofactor>
</comment>
<feature type="transmembrane region" description="Helical" evidence="4">
    <location>
        <begin position="218"/>
        <end position="236"/>
    </location>
</feature>
<dbReference type="Pfam" id="PF00990">
    <property type="entry name" value="GGDEF"/>
    <property type="match status" value="1"/>
</dbReference>
<keyword evidence="4" id="KW-0812">Transmembrane</keyword>
<protein>
    <recommendedName>
        <fullName evidence="2">diguanylate cyclase</fullName>
        <ecNumber evidence="2">2.7.7.65</ecNumber>
    </recommendedName>
</protein>
<dbReference type="InterPro" id="IPR043128">
    <property type="entry name" value="Rev_trsase/Diguanyl_cyclase"/>
</dbReference>
<keyword evidence="4" id="KW-1133">Transmembrane helix</keyword>
<evidence type="ECO:0000313" key="6">
    <source>
        <dbReference type="EMBL" id="KAB1859740.1"/>
    </source>
</evidence>
<evidence type="ECO:0000256" key="3">
    <source>
        <dbReference type="ARBA" id="ARBA00034247"/>
    </source>
</evidence>
<dbReference type="InterPro" id="IPR000160">
    <property type="entry name" value="GGDEF_dom"/>
</dbReference>
<dbReference type="PANTHER" id="PTHR45138">
    <property type="entry name" value="REGULATORY COMPONENTS OF SENSORY TRANSDUCTION SYSTEM"/>
    <property type="match status" value="1"/>
</dbReference>
<feature type="transmembrane region" description="Helical" evidence="4">
    <location>
        <begin position="340"/>
        <end position="360"/>
    </location>
</feature>
<dbReference type="Gene3D" id="3.30.70.270">
    <property type="match status" value="1"/>
</dbReference>
<accession>A0A5N4WTY3</accession>
<evidence type="ECO:0000256" key="1">
    <source>
        <dbReference type="ARBA" id="ARBA00001946"/>
    </source>
</evidence>
<organism evidence="6 7">
    <name type="scientific">Acinetobacter tandoii</name>
    <dbReference type="NCBI Taxonomy" id="202954"/>
    <lineage>
        <taxon>Bacteria</taxon>
        <taxon>Pseudomonadati</taxon>
        <taxon>Pseudomonadota</taxon>
        <taxon>Gammaproteobacteria</taxon>
        <taxon>Moraxellales</taxon>
        <taxon>Moraxellaceae</taxon>
        <taxon>Acinetobacter</taxon>
    </lineage>
</organism>
<evidence type="ECO:0000256" key="2">
    <source>
        <dbReference type="ARBA" id="ARBA00012528"/>
    </source>
</evidence>
<dbReference type="GO" id="GO:0052621">
    <property type="term" value="F:diguanylate cyclase activity"/>
    <property type="evidence" value="ECO:0007669"/>
    <property type="project" value="UniProtKB-EC"/>
</dbReference>
<proteinExistence type="predicted"/>
<dbReference type="SMART" id="SM00267">
    <property type="entry name" value="GGDEF"/>
    <property type="match status" value="1"/>
</dbReference>
<dbReference type="InterPro" id="IPR050469">
    <property type="entry name" value="Diguanylate_Cyclase"/>
</dbReference>
<name>A0A5N4WTY3_9GAMM</name>
<evidence type="ECO:0000259" key="5">
    <source>
        <dbReference type="PROSITE" id="PS50887"/>
    </source>
</evidence>
<gene>
    <name evidence="6" type="ORF">F4W09_01050</name>
</gene>
<dbReference type="AlphaFoldDB" id="A0A5N4WTY3"/>
<evidence type="ECO:0000256" key="4">
    <source>
        <dbReference type="SAM" id="Phobius"/>
    </source>
</evidence>
<feature type="transmembrane region" description="Helical" evidence="4">
    <location>
        <begin position="308"/>
        <end position="328"/>
    </location>
</feature>
<dbReference type="CDD" id="cd01949">
    <property type="entry name" value="GGDEF"/>
    <property type="match status" value="1"/>
</dbReference>
<dbReference type="Proteomes" id="UP000325788">
    <property type="component" value="Unassembled WGS sequence"/>
</dbReference>
<comment type="caution">
    <text evidence="6">The sequence shown here is derived from an EMBL/GenBank/DDBJ whole genome shotgun (WGS) entry which is preliminary data.</text>
</comment>
<keyword evidence="4" id="KW-0472">Membrane</keyword>
<evidence type="ECO:0000313" key="7">
    <source>
        <dbReference type="Proteomes" id="UP000325788"/>
    </source>
</evidence>
<feature type="domain" description="GGDEF" evidence="5">
    <location>
        <begin position="462"/>
        <end position="597"/>
    </location>
</feature>